<dbReference type="STRING" id="439228.SAMN06295920_109135"/>
<keyword evidence="3" id="KW-0255">Endonuclease</keyword>
<dbReference type="Gene3D" id="3.40.1440.10">
    <property type="entry name" value="GIY-YIG endonuclease"/>
    <property type="match status" value="1"/>
</dbReference>
<accession>A0A1T5FFF0</accession>
<dbReference type="SUPFAM" id="SSF82771">
    <property type="entry name" value="GIY-YIG endonuclease"/>
    <property type="match status" value="1"/>
</dbReference>
<dbReference type="PANTHER" id="PTHR34477">
    <property type="entry name" value="UPF0213 PROTEIN YHBQ"/>
    <property type="match status" value="1"/>
</dbReference>
<reference evidence="4" key="1">
    <citation type="submission" date="2017-02" db="EMBL/GenBank/DDBJ databases">
        <authorList>
            <person name="Varghese N."/>
            <person name="Submissions S."/>
        </authorList>
    </citation>
    <scope>NUCLEOTIDE SEQUENCE [LARGE SCALE GENOMIC DNA]</scope>
    <source>
        <strain evidence="4">UM2</strain>
    </source>
</reference>
<proteinExistence type="inferred from homology"/>
<protein>
    <submittedName>
        <fullName evidence="3">Putative endonuclease</fullName>
    </submittedName>
</protein>
<feature type="domain" description="GIY-YIG" evidence="2">
    <location>
        <begin position="1"/>
        <end position="70"/>
    </location>
</feature>
<dbReference type="InterPro" id="IPR035901">
    <property type="entry name" value="GIY-YIG_endonuc_sf"/>
</dbReference>
<keyword evidence="3" id="KW-0378">Hydrolase</keyword>
<keyword evidence="4" id="KW-1185">Reference proteome</keyword>
<dbReference type="PANTHER" id="PTHR34477:SF5">
    <property type="entry name" value="BSL5627 PROTEIN"/>
    <property type="match status" value="1"/>
</dbReference>
<evidence type="ECO:0000313" key="4">
    <source>
        <dbReference type="Proteomes" id="UP000189818"/>
    </source>
</evidence>
<dbReference type="InterPro" id="IPR050190">
    <property type="entry name" value="UPF0213_domain"/>
</dbReference>
<organism evidence="3 4">
    <name type="scientific">Rhizorhabdus histidinilytica</name>
    <dbReference type="NCBI Taxonomy" id="439228"/>
    <lineage>
        <taxon>Bacteria</taxon>
        <taxon>Pseudomonadati</taxon>
        <taxon>Pseudomonadota</taxon>
        <taxon>Alphaproteobacteria</taxon>
        <taxon>Sphingomonadales</taxon>
        <taxon>Sphingomonadaceae</taxon>
        <taxon>Rhizorhabdus</taxon>
    </lineage>
</organism>
<gene>
    <name evidence="3" type="ORF">SAMN06295920_109135</name>
</gene>
<dbReference type="Pfam" id="PF01541">
    <property type="entry name" value="GIY-YIG"/>
    <property type="match status" value="1"/>
</dbReference>
<evidence type="ECO:0000256" key="1">
    <source>
        <dbReference type="ARBA" id="ARBA00007435"/>
    </source>
</evidence>
<dbReference type="RefSeq" id="WP_223811439.1">
    <property type="nucleotide sequence ID" value="NZ_FUYM01000009.1"/>
</dbReference>
<dbReference type="CDD" id="cd10448">
    <property type="entry name" value="GIY-YIG_unchar_3"/>
    <property type="match status" value="1"/>
</dbReference>
<dbReference type="Proteomes" id="UP000189818">
    <property type="component" value="Unassembled WGS sequence"/>
</dbReference>
<comment type="similarity">
    <text evidence="1">Belongs to the UPF0213 family.</text>
</comment>
<dbReference type="InterPro" id="IPR000305">
    <property type="entry name" value="GIY-YIG_endonuc"/>
</dbReference>
<keyword evidence="3" id="KW-0540">Nuclease</keyword>
<name>A0A1T5FFF0_9SPHN</name>
<dbReference type="PROSITE" id="PS50164">
    <property type="entry name" value="GIY_YIG"/>
    <property type="match status" value="1"/>
</dbReference>
<sequence length="93" mass="10669">MASGRHGTLYIGVTSDLLGRVHQHRESLIKGFTSRYGVSRLVYYEGFDDMITAITREKQLKKWNRAWKIELVEARNPDWDDLAVTTFGFPPGP</sequence>
<dbReference type="AlphaFoldDB" id="A0A1T5FFF0"/>
<dbReference type="EMBL" id="FUYM01000009">
    <property type="protein sequence ID" value="SKB94883.1"/>
    <property type="molecule type" value="Genomic_DNA"/>
</dbReference>
<evidence type="ECO:0000313" key="3">
    <source>
        <dbReference type="EMBL" id="SKB94883.1"/>
    </source>
</evidence>
<dbReference type="GO" id="GO:0004519">
    <property type="term" value="F:endonuclease activity"/>
    <property type="evidence" value="ECO:0007669"/>
    <property type="project" value="UniProtKB-KW"/>
</dbReference>
<evidence type="ECO:0000259" key="2">
    <source>
        <dbReference type="PROSITE" id="PS50164"/>
    </source>
</evidence>